<dbReference type="Proteomes" id="UP001268036">
    <property type="component" value="Unassembled WGS sequence"/>
</dbReference>
<dbReference type="AlphaFoldDB" id="A0AAJ2BI80"/>
<protein>
    <submittedName>
        <fullName evidence="1">Uncharacterized protein</fullName>
    </submittedName>
</protein>
<name>A0AAJ2BI80_9PSED</name>
<gene>
    <name evidence="1" type="ORF">QE440_002477</name>
</gene>
<organism evidence="1 2">
    <name type="scientific">Pseudomonas oryzihabitans</name>
    <dbReference type="NCBI Taxonomy" id="47885"/>
    <lineage>
        <taxon>Bacteria</taxon>
        <taxon>Pseudomonadati</taxon>
        <taxon>Pseudomonadota</taxon>
        <taxon>Gammaproteobacteria</taxon>
        <taxon>Pseudomonadales</taxon>
        <taxon>Pseudomonadaceae</taxon>
        <taxon>Pseudomonas</taxon>
    </lineage>
</organism>
<accession>A0AAJ2BI80</accession>
<sequence length="121" mass="12689">MSAEAGFFLEFAIGGVEDLFARLHQALGQRQLVVFHAAAVFFDEQGAGGVLQSHHHHRAMAGALVGQALVGALLAVGEAQLHLLDGEQTALGHDLPGEDSGFLAHGRLLGWADGYDNPPVT</sequence>
<proteinExistence type="predicted"/>
<evidence type="ECO:0000313" key="1">
    <source>
        <dbReference type="EMBL" id="MDR6234736.1"/>
    </source>
</evidence>
<comment type="caution">
    <text evidence="1">The sequence shown here is derived from an EMBL/GenBank/DDBJ whole genome shotgun (WGS) entry which is preliminary data.</text>
</comment>
<evidence type="ECO:0000313" key="2">
    <source>
        <dbReference type="Proteomes" id="UP001268036"/>
    </source>
</evidence>
<dbReference type="EMBL" id="JAVJAF010000001">
    <property type="protein sequence ID" value="MDR6234736.1"/>
    <property type="molecule type" value="Genomic_DNA"/>
</dbReference>
<reference evidence="1" key="1">
    <citation type="submission" date="2023-08" db="EMBL/GenBank/DDBJ databases">
        <title>Functional and genomic diversity of the sorghum phyllosphere microbiome.</title>
        <authorList>
            <person name="Shade A."/>
        </authorList>
    </citation>
    <scope>NUCLEOTIDE SEQUENCE</scope>
    <source>
        <strain evidence="1">SORGH_AS_0201</strain>
    </source>
</reference>